<accession>A0A090RT11</accession>
<name>A0A090RT11_9VIBR</name>
<dbReference type="EMBL" id="BBMR01000002">
    <property type="protein sequence ID" value="GAL17713.1"/>
    <property type="molecule type" value="Genomic_DNA"/>
</dbReference>
<dbReference type="OrthoDB" id="5902762at2"/>
<reference evidence="1 2" key="2">
    <citation type="submission" date="2014-09" db="EMBL/GenBank/DDBJ databases">
        <authorList>
            <consortium name="NBRP consortium"/>
            <person name="Sawabe T."/>
            <person name="Meirelles P."/>
            <person name="Nakanishi M."/>
            <person name="Sayaka M."/>
            <person name="Hattori M."/>
            <person name="Ohkuma M."/>
        </authorList>
    </citation>
    <scope>NUCLEOTIDE SEQUENCE [LARGE SCALE GENOMIC DNA]</scope>
    <source>
        <strain evidence="2">JCM19235</strain>
    </source>
</reference>
<dbReference type="Proteomes" id="UP000029228">
    <property type="component" value="Unassembled WGS sequence"/>
</dbReference>
<proteinExistence type="predicted"/>
<evidence type="ECO:0000313" key="2">
    <source>
        <dbReference type="Proteomes" id="UP000029228"/>
    </source>
</evidence>
<sequence length="99" mass="10884">MRLEHVIEIIENTDSDLFEDAIEQFNAHGIVTDAQLPFLDIVYQSAPDALCQRLMGVGCKGRPQVAKGVLSNGYIVFNAELFDEAEAVDKHKASAFSNS</sequence>
<reference evidence="1 2" key="1">
    <citation type="submission" date="2014-09" db="EMBL/GenBank/DDBJ databases">
        <title>Vibrio maritimus JCM 19235. (C45) whole genome shotgun sequence.</title>
        <authorList>
            <person name="Sawabe T."/>
            <person name="Meirelles P."/>
            <person name="Nakanishi M."/>
            <person name="Sayaka M."/>
            <person name="Hattori M."/>
            <person name="Ohkuma M."/>
        </authorList>
    </citation>
    <scope>NUCLEOTIDE SEQUENCE [LARGE SCALE GENOMIC DNA]</scope>
    <source>
        <strain evidence="2">JCM19235</strain>
    </source>
</reference>
<keyword evidence="2" id="KW-1185">Reference proteome</keyword>
<dbReference type="AlphaFoldDB" id="A0A090RT11"/>
<protein>
    <submittedName>
        <fullName evidence="1">Uncharacterized protein</fullName>
    </submittedName>
</protein>
<organism evidence="1 2">
    <name type="scientific">Vibrio maritimus</name>
    <dbReference type="NCBI Taxonomy" id="990268"/>
    <lineage>
        <taxon>Bacteria</taxon>
        <taxon>Pseudomonadati</taxon>
        <taxon>Pseudomonadota</taxon>
        <taxon>Gammaproteobacteria</taxon>
        <taxon>Vibrionales</taxon>
        <taxon>Vibrionaceae</taxon>
        <taxon>Vibrio</taxon>
    </lineage>
</organism>
<comment type="caution">
    <text evidence="1">The sequence shown here is derived from an EMBL/GenBank/DDBJ whole genome shotgun (WGS) entry which is preliminary data.</text>
</comment>
<gene>
    <name evidence="1" type="ORF">JCM19235_6266</name>
</gene>
<evidence type="ECO:0000313" key="1">
    <source>
        <dbReference type="EMBL" id="GAL17713.1"/>
    </source>
</evidence>